<evidence type="ECO:0000313" key="1">
    <source>
        <dbReference type="EMBL" id="KAK9294376.1"/>
    </source>
</evidence>
<organism evidence="1 2">
    <name type="scientific">Tetragonisca angustula</name>
    <dbReference type="NCBI Taxonomy" id="166442"/>
    <lineage>
        <taxon>Eukaryota</taxon>
        <taxon>Metazoa</taxon>
        <taxon>Ecdysozoa</taxon>
        <taxon>Arthropoda</taxon>
        <taxon>Hexapoda</taxon>
        <taxon>Insecta</taxon>
        <taxon>Pterygota</taxon>
        <taxon>Neoptera</taxon>
        <taxon>Endopterygota</taxon>
        <taxon>Hymenoptera</taxon>
        <taxon>Apocrita</taxon>
        <taxon>Aculeata</taxon>
        <taxon>Apoidea</taxon>
        <taxon>Anthophila</taxon>
        <taxon>Apidae</taxon>
        <taxon>Tetragonisca</taxon>
    </lineage>
</organism>
<keyword evidence="2" id="KW-1185">Reference proteome</keyword>
<name>A0AAW0ZAD5_9HYME</name>
<evidence type="ECO:0000313" key="2">
    <source>
        <dbReference type="Proteomes" id="UP001432146"/>
    </source>
</evidence>
<sequence length="104" mass="11714">MLRWYDVTDEFIHKKLRLGISWRESLHPALFLSLGEQSTGAKGEFVLIQSELTFLHAFALADPGWLSTVERHASFANLNWHESAPSHGAITCIHAVRLSNDSID</sequence>
<comment type="caution">
    <text evidence="1">The sequence shown here is derived from an EMBL/GenBank/DDBJ whole genome shotgun (WGS) entry which is preliminary data.</text>
</comment>
<reference evidence="1 2" key="1">
    <citation type="submission" date="2024-05" db="EMBL/GenBank/DDBJ databases">
        <title>The nuclear and mitochondrial genome assemblies of Tetragonisca angustula (Apidae: Meliponini), a tiny yet remarkable pollinator in the Neotropics.</title>
        <authorList>
            <person name="Ferrari R."/>
            <person name="Ricardo P.C."/>
            <person name="Dias F.C."/>
            <person name="Araujo N.S."/>
            <person name="Soares D.O."/>
            <person name="Zhou Q.-S."/>
            <person name="Zhu C.-D."/>
            <person name="Coutinho L."/>
            <person name="Airas M.C."/>
            <person name="Batista T.M."/>
        </authorList>
    </citation>
    <scope>NUCLEOTIDE SEQUENCE [LARGE SCALE GENOMIC DNA]</scope>
    <source>
        <strain evidence="1">ASF017062</strain>
        <tissue evidence="1">Abdomen</tissue>
    </source>
</reference>
<dbReference type="AlphaFoldDB" id="A0AAW0ZAD5"/>
<gene>
    <name evidence="1" type="ORF">QLX08_010996</name>
</gene>
<dbReference type="EMBL" id="JAWNGG020000324">
    <property type="protein sequence ID" value="KAK9294376.1"/>
    <property type="molecule type" value="Genomic_DNA"/>
</dbReference>
<protein>
    <submittedName>
        <fullName evidence="1">Uncharacterized protein</fullName>
    </submittedName>
</protein>
<dbReference type="Proteomes" id="UP001432146">
    <property type="component" value="Unassembled WGS sequence"/>
</dbReference>
<proteinExistence type="predicted"/>
<accession>A0AAW0ZAD5</accession>